<evidence type="ECO:0000313" key="2">
    <source>
        <dbReference type="Proteomes" id="UP000886520"/>
    </source>
</evidence>
<dbReference type="AlphaFoldDB" id="A0A9D4ZFP5"/>
<dbReference type="EMBL" id="JABFUD020000011">
    <property type="protein sequence ID" value="KAI5073749.1"/>
    <property type="molecule type" value="Genomic_DNA"/>
</dbReference>
<sequence>MGLQRVENGPKVQFGENFSNMIVLHVKACFCDDFEKKYEQLDVFQDNSDFFEEFMQFLKAKYDSGSAQIEEDFIELLVYQTNSDFCDDFDENHGQVDDVLFEYGEEDTNLLLCSSDFRSEWT</sequence>
<proteinExistence type="predicted"/>
<name>A0A9D4ZFP5_ADICA</name>
<organism evidence="1 2">
    <name type="scientific">Adiantum capillus-veneris</name>
    <name type="common">Maidenhair fern</name>
    <dbReference type="NCBI Taxonomy" id="13818"/>
    <lineage>
        <taxon>Eukaryota</taxon>
        <taxon>Viridiplantae</taxon>
        <taxon>Streptophyta</taxon>
        <taxon>Embryophyta</taxon>
        <taxon>Tracheophyta</taxon>
        <taxon>Polypodiopsida</taxon>
        <taxon>Polypodiidae</taxon>
        <taxon>Polypodiales</taxon>
        <taxon>Pteridineae</taxon>
        <taxon>Pteridaceae</taxon>
        <taxon>Vittarioideae</taxon>
        <taxon>Adiantum</taxon>
    </lineage>
</organism>
<accession>A0A9D4ZFP5</accession>
<keyword evidence="2" id="KW-1185">Reference proteome</keyword>
<evidence type="ECO:0000313" key="1">
    <source>
        <dbReference type="EMBL" id="KAI5073749.1"/>
    </source>
</evidence>
<gene>
    <name evidence="1" type="ORF">GOP47_0011762</name>
</gene>
<protein>
    <submittedName>
        <fullName evidence="1">Uncharacterized protein</fullName>
    </submittedName>
</protein>
<comment type="caution">
    <text evidence="1">The sequence shown here is derived from an EMBL/GenBank/DDBJ whole genome shotgun (WGS) entry which is preliminary data.</text>
</comment>
<dbReference type="Proteomes" id="UP000886520">
    <property type="component" value="Chromosome 11"/>
</dbReference>
<reference evidence="1" key="1">
    <citation type="submission" date="2021-01" db="EMBL/GenBank/DDBJ databases">
        <title>Adiantum capillus-veneris genome.</title>
        <authorList>
            <person name="Fang Y."/>
            <person name="Liao Q."/>
        </authorList>
    </citation>
    <scope>NUCLEOTIDE SEQUENCE</scope>
    <source>
        <strain evidence="1">H3</strain>
        <tissue evidence="1">Leaf</tissue>
    </source>
</reference>